<evidence type="ECO:0000256" key="1">
    <source>
        <dbReference type="SAM" id="MobiDB-lite"/>
    </source>
</evidence>
<feature type="compositionally biased region" description="Polar residues" evidence="1">
    <location>
        <begin position="237"/>
        <end position="256"/>
    </location>
</feature>
<feature type="compositionally biased region" description="Low complexity" evidence="1">
    <location>
        <begin position="222"/>
        <end position="236"/>
    </location>
</feature>
<feature type="non-terminal residue" evidence="3">
    <location>
        <position position="334"/>
    </location>
</feature>
<keyword evidence="4" id="KW-1185">Reference proteome</keyword>
<gene>
    <name evidence="3" type="ORF">MNOR_LOCUS32076</name>
</gene>
<feature type="region of interest" description="Disordered" evidence="1">
    <location>
        <begin position="152"/>
        <end position="257"/>
    </location>
</feature>
<protein>
    <submittedName>
        <fullName evidence="3">Uncharacterized protein</fullName>
    </submittedName>
</protein>
<keyword evidence="2" id="KW-0472">Membrane</keyword>
<evidence type="ECO:0000313" key="3">
    <source>
        <dbReference type="EMBL" id="CAL4158349.1"/>
    </source>
</evidence>
<feature type="compositionally biased region" description="Polar residues" evidence="1">
    <location>
        <begin position="184"/>
        <end position="210"/>
    </location>
</feature>
<feature type="transmembrane region" description="Helical" evidence="2">
    <location>
        <begin position="42"/>
        <end position="64"/>
    </location>
</feature>
<evidence type="ECO:0000256" key="2">
    <source>
        <dbReference type="SAM" id="Phobius"/>
    </source>
</evidence>
<name>A0AAV2S1N1_MEGNR</name>
<keyword evidence="2" id="KW-0812">Transmembrane</keyword>
<evidence type="ECO:0000313" key="4">
    <source>
        <dbReference type="Proteomes" id="UP001497623"/>
    </source>
</evidence>
<dbReference type="EMBL" id="CAXKWB010042699">
    <property type="protein sequence ID" value="CAL4158349.1"/>
    <property type="molecule type" value="Genomic_DNA"/>
</dbReference>
<organism evidence="3 4">
    <name type="scientific">Meganyctiphanes norvegica</name>
    <name type="common">Northern krill</name>
    <name type="synonym">Thysanopoda norvegica</name>
    <dbReference type="NCBI Taxonomy" id="48144"/>
    <lineage>
        <taxon>Eukaryota</taxon>
        <taxon>Metazoa</taxon>
        <taxon>Ecdysozoa</taxon>
        <taxon>Arthropoda</taxon>
        <taxon>Crustacea</taxon>
        <taxon>Multicrustacea</taxon>
        <taxon>Malacostraca</taxon>
        <taxon>Eumalacostraca</taxon>
        <taxon>Eucarida</taxon>
        <taxon>Euphausiacea</taxon>
        <taxon>Euphausiidae</taxon>
        <taxon>Meganyctiphanes</taxon>
    </lineage>
</organism>
<dbReference type="Proteomes" id="UP001497623">
    <property type="component" value="Unassembled WGS sequence"/>
</dbReference>
<accession>A0AAV2S1N1</accession>
<comment type="caution">
    <text evidence="3">The sequence shown here is derived from an EMBL/GenBank/DDBJ whole genome shotgun (WGS) entry which is preliminary data.</text>
</comment>
<sequence>MSVGYNVSEGSMDFNSGTNLTSGIQDRCCSRWWRSRNGFERWMVIVVIIMGMVILALSVAVGVLDHIAYPPEPEPTIIDPVVEVRNLFDHMEEQASQASQLMEDTHVKFNQTLLFLNTVKNVLSRVDGVNGRRKKDDEENYIFERIRRDANSTENGTAPAPITTGNGNVIENGTDPKVTDKTNEQTTPKVTTQAPATVKVNNNTGLTTQKPAIAKPTTVRPTTNRSNNNGTNNQTTPQASSTDKVNGTNNQTTPAPSTDKILIEKLRQELNETGHNLTKTKDSLYDKIIELKILNETLQNTSLVLDTKIEMLANKSKEIDDLLAKLNDKSNTIT</sequence>
<dbReference type="AlphaFoldDB" id="A0AAV2S1N1"/>
<reference evidence="3 4" key="1">
    <citation type="submission" date="2024-05" db="EMBL/GenBank/DDBJ databases">
        <authorList>
            <person name="Wallberg A."/>
        </authorList>
    </citation>
    <scope>NUCLEOTIDE SEQUENCE [LARGE SCALE GENOMIC DNA]</scope>
</reference>
<proteinExistence type="predicted"/>
<keyword evidence="2" id="KW-1133">Transmembrane helix</keyword>